<dbReference type="Proteomes" id="UP001138780">
    <property type="component" value="Unassembled WGS sequence"/>
</dbReference>
<keyword evidence="4" id="KW-1185">Reference proteome</keyword>
<evidence type="ECO:0000313" key="4">
    <source>
        <dbReference type="Proteomes" id="UP000676511"/>
    </source>
</evidence>
<reference evidence="2" key="1">
    <citation type="submission" date="2016-12" db="EMBL/GenBank/DDBJ databases">
        <title>Draft genome of Streptococcus lactarius CCUG 66490T type strain.</title>
        <authorList>
            <person name="Salva-Serra F."/>
            <person name="Engstrom-Jakobsson H."/>
            <person name="Thorell K."/>
            <person name="Gomila M."/>
            <person name="Gonzales-Siles L."/>
            <person name="Busquets A."/>
            <person name="Jaen-Luchoro D."/>
            <person name="Karlsson R."/>
            <person name="Kristiansson E."/>
            <person name="Moore E."/>
        </authorList>
    </citation>
    <scope>NUCLEOTIDE SEQUENCE</scope>
    <source>
        <strain evidence="2">CCUG 66490</strain>
    </source>
</reference>
<evidence type="ECO:0000256" key="1">
    <source>
        <dbReference type="SAM" id="Phobius"/>
    </source>
</evidence>
<keyword evidence="1" id="KW-0472">Membrane</keyword>
<evidence type="ECO:0000313" key="3">
    <source>
        <dbReference type="EMBL" id="QUB39963.1"/>
    </source>
</evidence>
<protein>
    <submittedName>
        <fullName evidence="2">Uncharacterized protein</fullName>
    </submittedName>
</protein>
<proteinExistence type="predicted"/>
<feature type="transmembrane region" description="Helical" evidence="1">
    <location>
        <begin position="48"/>
        <end position="66"/>
    </location>
</feature>
<evidence type="ECO:0000313" key="2">
    <source>
        <dbReference type="EMBL" id="MBK4779298.1"/>
    </source>
</evidence>
<feature type="transmembrane region" description="Helical" evidence="1">
    <location>
        <begin position="21"/>
        <end position="42"/>
    </location>
</feature>
<accession>A0A9X1BAV5</accession>
<sequence length="91" mass="10682">MVDKLKNCEKTRKRRVSVKKIYRYAVFQGVIIFFIVGMLTYVFRGDFFFRYLSPIFGIAAAVLRFGTANLMKVFLPTLYDDPKKEEDVDKP</sequence>
<organism evidence="2 5">
    <name type="scientific">Streptococcus lactarius</name>
    <dbReference type="NCBI Taxonomy" id="684066"/>
    <lineage>
        <taxon>Bacteria</taxon>
        <taxon>Bacillati</taxon>
        <taxon>Bacillota</taxon>
        <taxon>Bacilli</taxon>
        <taxon>Lactobacillales</taxon>
        <taxon>Streptococcaceae</taxon>
        <taxon>Streptococcus</taxon>
    </lineage>
</organism>
<dbReference type="Proteomes" id="UP000676511">
    <property type="component" value="Chromosome"/>
</dbReference>
<evidence type="ECO:0000313" key="5">
    <source>
        <dbReference type="Proteomes" id="UP001138780"/>
    </source>
</evidence>
<keyword evidence="1" id="KW-0812">Transmembrane</keyword>
<name>A0A9X1BAV5_9STRE</name>
<reference evidence="3 4" key="2">
    <citation type="submission" date="2021-03" db="EMBL/GenBank/DDBJ databases">
        <title>Human Oral Microbial Genomes.</title>
        <authorList>
            <person name="Johnston C.D."/>
            <person name="Chen T."/>
            <person name="Dewhirst F.E."/>
        </authorList>
    </citation>
    <scope>NUCLEOTIDE SEQUENCE [LARGE SCALE GENOMIC DNA]</scope>
    <source>
        <strain evidence="3 4">CCUG 66490</strain>
    </source>
</reference>
<dbReference type="AlphaFoldDB" id="A0A9X1BAV5"/>
<gene>
    <name evidence="2" type="ORF">BTU61_03680</name>
    <name evidence="3" type="ORF">J4854_10075</name>
</gene>
<dbReference type="EMBL" id="CP072329">
    <property type="protein sequence ID" value="QUB39963.1"/>
    <property type="molecule type" value="Genomic_DNA"/>
</dbReference>
<keyword evidence="1" id="KW-1133">Transmembrane helix</keyword>
<dbReference type="EMBL" id="MRXX01000004">
    <property type="protein sequence ID" value="MBK4779298.1"/>
    <property type="molecule type" value="Genomic_DNA"/>
</dbReference>